<dbReference type="Proteomes" id="UP000436088">
    <property type="component" value="Unassembled WGS sequence"/>
</dbReference>
<comment type="caution">
    <text evidence="10">The sequence shown here is derived from an EMBL/GenBank/DDBJ whole genome shotgun (WGS) entry which is preliminary data.</text>
</comment>
<evidence type="ECO:0000256" key="6">
    <source>
        <dbReference type="ARBA" id="ARBA00023163"/>
    </source>
</evidence>
<dbReference type="PROSITE" id="PS51294">
    <property type="entry name" value="HTH_MYB"/>
    <property type="match status" value="2"/>
</dbReference>
<accession>A0A6A2X9K6</accession>
<comment type="subcellular location">
    <subcellularLocation>
        <location evidence="1">Nucleus</location>
    </subcellularLocation>
</comment>
<organism evidence="10 11">
    <name type="scientific">Hibiscus syriacus</name>
    <name type="common">Rose of Sharon</name>
    <dbReference type="NCBI Taxonomy" id="106335"/>
    <lineage>
        <taxon>Eukaryota</taxon>
        <taxon>Viridiplantae</taxon>
        <taxon>Streptophyta</taxon>
        <taxon>Embryophyta</taxon>
        <taxon>Tracheophyta</taxon>
        <taxon>Spermatophyta</taxon>
        <taxon>Magnoliopsida</taxon>
        <taxon>eudicotyledons</taxon>
        <taxon>Gunneridae</taxon>
        <taxon>Pentapetalae</taxon>
        <taxon>rosids</taxon>
        <taxon>malvids</taxon>
        <taxon>Malvales</taxon>
        <taxon>Malvaceae</taxon>
        <taxon>Malvoideae</taxon>
        <taxon>Hibiscus</taxon>
    </lineage>
</organism>
<dbReference type="InterPro" id="IPR009057">
    <property type="entry name" value="Homeodomain-like_sf"/>
</dbReference>
<protein>
    <submittedName>
        <fullName evidence="10">Transcription factor MYB32</fullName>
    </submittedName>
</protein>
<feature type="domain" description="HTH myb-type" evidence="9">
    <location>
        <begin position="12"/>
        <end position="64"/>
    </location>
</feature>
<dbReference type="PANTHER" id="PTHR47997">
    <property type="entry name" value="MYB DOMAIN PROTEIN 55"/>
    <property type="match status" value="1"/>
</dbReference>
<gene>
    <name evidence="10" type="ORF">F3Y22_tig00111851pilonHSYRG00090</name>
</gene>
<dbReference type="InterPro" id="IPR051953">
    <property type="entry name" value="Plant_SW-associated_TFs"/>
</dbReference>
<keyword evidence="6" id="KW-0804">Transcription</keyword>
<dbReference type="GO" id="GO:0005634">
    <property type="term" value="C:nucleus"/>
    <property type="evidence" value="ECO:0007669"/>
    <property type="project" value="UniProtKB-SubCell"/>
</dbReference>
<dbReference type="InterPro" id="IPR017930">
    <property type="entry name" value="Myb_dom"/>
</dbReference>
<dbReference type="Gene3D" id="1.10.10.60">
    <property type="entry name" value="Homeodomain-like"/>
    <property type="match status" value="2"/>
</dbReference>
<dbReference type="PROSITE" id="PS50090">
    <property type="entry name" value="MYB_LIKE"/>
    <property type="match status" value="2"/>
</dbReference>
<dbReference type="GO" id="GO:0003677">
    <property type="term" value="F:DNA binding"/>
    <property type="evidence" value="ECO:0007669"/>
    <property type="project" value="UniProtKB-KW"/>
</dbReference>
<dbReference type="InterPro" id="IPR001005">
    <property type="entry name" value="SANT/Myb"/>
</dbReference>
<evidence type="ECO:0000256" key="2">
    <source>
        <dbReference type="ARBA" id="ARBA00022737"/>
    </source>
</evidence>
<dbReference type="SMART" id="SM00717">
    <property type="entry name" value="SANT"/>
    <property type="match status" value="2"/>
</dbReference>
<evidence type="ECO:0000313" key="10">
    <source>
        <dbReference type="EMBL" id="KAE8672141.1"/>
    </source>
</evidence>
<evidence type="ECO:0000259" key="9">
    <source>
        <dbReference type="PROSITE" id="PS51294"/>
    </source>
</evidence>
<evidence type="ECO:0000256" key="3">
    <source>
        <dbReference type="ARBA" id="ARBA00023015"/>
    </source>
</evidence>
<sequence>MRKPEDKFNNNKVKLRKGLWPREEDEKLIKYMLSDGQGCRTDIARNAGLQRCGKSCRLRWINYLRPDLRRGAFCPQEELLILHLHSILGNRWSQIGASLTGRTNNEIKNFWNSTLKKRLKNTTTITTSTSSSLNNTDSTSNPIRGGTIFPVLHEQHVDIATTYLCADISSSSSPPSTSMLCPSTLAVNRFDQSPRQHINDPYDMSGGAQFPFNGGIGMVVVVAFFTISSTSTARLGSSPMAAFKICLLTVGEFSTEYLGLLLGAKKNSTMLQEPIIQRFCKKLVWWKASSLSLARRVVGMDESLRFWHDTWLGGYPLKNIPCEEEKNDGCIWLGNEEGTYSVRSCVSFLNEVLMAWKMFCALFVDTNPKLFHRLCSGLDGLGSKLSHLDVHTSTNLQFDCLLSDPSLAYIHWNAKKVIPSSPGWSPPPLGFLKINLDGQWRMSGIKVE</sequence>
<keyword evidence="3" id="KW-0805">Transcription regulation</keyword>
<dbReference type="SUPFAM" id="SSF46689">
    <property type="entry name" value="Homeodomain-like"/>
    <property type="match status" value="1"/>
</dbReference>
<evidence type="ECO:0000256" key="4">
    <source>
        <dbReference type="ARBA" id="ARBA00023125"/>
    </source>
</evidence>
<feature type="domain" description="Myb-like" evidence="8">
    <location>
        <begin position="65"/>
        <end position="115"/>
    </location>
</feature>
<evidence type="ECO:0000259" key="8">
    <source>
        <dbReference type="PROSITE" id="PS50090"/>
    </source>
</evidence>
<keyword evidence="11" id="KW-1185">Reference proteome</keyword>
<evidence type="ECO:0000256" key="5">
    <source>
        <dbReference type="ARBA" id="ARBA00023159"/>
    </source>
</evidence>
<evidence type="ECO:0000313" key="11">
    <source>
        <dbReference type="Proteomes" id="UP000436088"/>
    </source>
</evidence>
<proteinExistence type="predicted"/>
<dbReference type="Pfam" id="PF00249">
    <property type="entry name" value="Myb_DNA-binding"/>
    <property type="match status" value="2"/>
</dbReference>
<dbReference type="FunFam" id="1.10.10.60:FF:000077">
    <property type="entry name" value="MYB transcription factor"/>
    <property type="match status" value="1"/>
</dbReference>
<keyword evidence="2" id="KW-0677">Repeat</keyword>
<feature type="domain" description="HTH myb-type" evidence="9">
    <location>
        <begin position="65"/>
        <end position="119"/>
    </location>
</feature>
<keyword evidence="7" id="KW-0539">Nucleus</keyword>
<evidence type="ECO:0000256" key="7">
    <source>
        <dbReference type="ARBA" id="ARBA00023242"/>
    </source>
</evidence>
<feature type="domain" description="Myb-like" evidence="8">
    <location>
        <begin position="12"/>
        <end position="64"/>
    </location>
</feature>
<dbReference type="EMBL" id="VEPZ02001452">
    <property type="protein sequence ID" value="KAE8672141.1"/>
    <property type="molecule type" value="Genomic_DNA"/>
</dbReference>
<dbReference type="GO" id="GO:0045893">
    <property type="term" value="P:positive regulation of DNA-templated transcription"/>
    <property type="evidence" value="ECO:0007669"/>
    <property type="project" value="UniProtKB-ARBA"/>
</dbReference>
<reference evidence="10" key="1">
    <citation type="submission" date="2019-09" db="EMBL/GenBank/DDBJ databases">
        <title>Draft genome information of white flower Hibiscus syriacus.</title>
        <authorList>
            <person name="Kim Y.-M."/>
        </authorList>
    </citation>
    <scope>NUCLEOTIDE SEQUENCE [LARGE SCALE GENOMIC DNA]</scope>
    <source>
        <strain evidence="10">YM2019G1</strain>
    </source>
</reference>
<keyword evidence="5" id="KW-0010">Activator</keyword>
<dbReference type="CDD" id="cd00167">
    <property type="entry name" value="SANT"/>
    <property type="match status" value="2"/>
</dbReference>
<dbReference type="AlphaFoldDB" id="A0A6A2X9K6"/>
<name>A0A6A2X9K6_HIBSY</name>
<keyword evidence="4" id="KW-0238">DNA-binding</keyword>
<evidence type="ECO:0000256" key="1">
    <source>
        <dbReference type="ARBA" id="ARBA00004123"/>
    </source>
</evidence>
<dbReference type="PANTHER" id="PTHR47997:SF45">
    <property type="entry name" value="TRANSCRIPTION FACTOR MYB83"/>
    <property type="match status" value="1"/>
</dbReference>